<evidence type="ECO:0000313" key="1">
    <source>
        <dbReference type="Ensembl" id="ENSMMOP00000002256.1"/>
    </source>
</evidence>
<evidence type="ECO:0000313" key="2">
    <source>
        <dbReference type="Proteomes" id="UP000261620"/>
    </source>
</evidence>
<organism evidence="1 2">
    <name type="scientific">Mola mola</name>
    <name type="common">Ocean sunfish</name>
    <name type="synonym">Tetraodon mola</name>
    <dbReference type="NCBI Taxonomy" id="94237"/>
    <lineage>
        <taxon>Eukaryota</taxon>
        <taxon>Metazoa</taxon>
        <taxon>Chordata</taxon>
        <taxon>Craniata</taxon>
        <taxon>Vertebrata</taxon>
        <taxon>Euteleostomi</taxon>
        <taxon>Actinopterygii</taxon>
        <taxon>Neopterygii</taxon>
        <taxon>Teleostei</taxon>
        <taxon>Neoteleostei</taxon>
        <taxon>Acanthomorphata</taxon>
        <taxon>Eupercaria</taxon>
        <taxon>Tetraodontiformes</taxon>
        <taxon>Molidae</taxon>
        <taxon>Mola</taxon>
    </lineage>
</organism>
<proteinExistence type="predicted"/>
<reference evidence="1" key="1">
    <citation type="submission" date="2025-08" db="UniProtKB">
        <authorList>
            <consortium name="Ensembl"/>
        </authorList>
    </citation>
    <scope>IDENTIFICATION</scope>
</reference>
<accession>A0A3Q3VLK1</accession>
<dbReference type="OMA" id="TFTRICM"/>
<sequence length="65" mass="6825">MDLAGFPPSTAVNVSLITGSFSRSNAFCSTNSAYALSPPLLTSMEKCSFGLNLYVFTELLPVSAS</sequence>
<dbReference type="AlphaFoldDB" id="A0A3Q3VLK1"/>
<dbReference type="Proteomes" id="UP000261620">
    <property type="component" value="Unplaced"/>
</dbReference>
<dbReference type="Ensembl" id="ENSMMOT00000002296.1">
    <property type="protein sequence ID" value="ENSMMOP00000002256.1"/>
    <property type="gene ID" value="ENSMMOG00000001856.1"/>
</dbReference>
<protein>
    <submittedName>
        <fullName evidence="1">Uncharacterized protein</fullName>
    </submittedName>
</protein>
<name>A0A3Q3VLK1_MOLML</name>
<reference evidence="1" key="2">
    <citation type="submission" date="2025-09" db="UniProtKB">
        <authorList>
            <consortium name="Ensembl"/>
        </authorList>
    </citation>
    <scope>IDENTIFICATION</scope>
</reference>
<keyword evidence="2" id="KW-1185">Reference proteome</keyword>